<evidence type="ECO:0000256" key="4">
    <source>
        <dbReference type="ARBA" id="ARBA00023002"/>
    </source>
</evidence>
<reference evidence="8" key="1">
    <citation type="submission" date="2021-04" db="EMBL/GenBank/DDBJ databases">
        <authorList>
            <person name="Hartkoorn R.C."/>
            <person name="Beaudoing E."/>
            <person name="Hot D."/>
        </authorList>
    </citation>
    <scope>NUCLEOTIDE SEQUENCE</scope>
    <source>
        <strain evidence="8">NRRL B-16292</strain>
    </source>
</reference>
<dbReference type="EMBL" id="CP073720">
    <property type="protein sequence ID" value="UWP80068.1"/>
    <property type="molecule type" value="Genomic_DNA"/>
</dbReference>
<dbReference type="CDD" id="cd11049">
    <property type="entry name" value="CYP170A1-like"/>
    <property type="match status" value="1"/>
</dbReference>
<organism evidence="8 9">
    <name type="scientific">Dactylosporangium fulvum</name>
    <dbReference type="NCBI Taxonomy" id="53359"/>
    <lineage>
        <taxon>Bacteria</taxon>
        <taxon>Bacillati</taxon>
        <taxon>Actinomycetota</taxon>
        <taxon>Actinomycetes</taxon>
        <taxon>Micromonosporales</taxon>
        <taxon>Micromonosporaceae</taxon>
        <taxon>Dactylosporangium</taxon>
    </lineage>
</organism>
<keyword evidence="6" id="KW-0503">Monooxygenase</keyword>
<dbReference type="SUPFAM" id="SSF48264">
    <property type="entry name" value="Cytochrome P450"/>
    <property type="match status" value="1"/>
</dbReference>
<dbReference type="InterPro" id="IPR036396">
    <property type="entry name" value="Cyt_P450_sf"/>
</dbReference>
<dbReference type="Pfam" id="PF19086">
    <property type="entry name" value="Terpene_syn_C_2"/>
    <property type="match status" value="1"/>
</dbReference>
<comment type="similarity">
    <text evidence="1">Belongs to the cytochrome P450 family.</text>
</comment>
<dbReference type="PANTHER" id="PTHR24291:SF50">
    <property type="entry name" value="BIFUNCTIONAL ALBAFLAVENONE MONOOXYGENASE_TERPENE SYNTHASE"/>
    <property type="match status" value="1"/>
</dbReference>
<dbReference type="Pfam" id="PF00067">
    <property type="entry name" value="p450"/>
    <property type="match status" value="1"/>
</dbReference>
<dbReference type="InterPro" id="IPR017972">
    <property type="entry name" value="Cyt_P450_CS"/>
</dbReference>
<keyword evidence="4" id="KW-0560">Oxidoreductase</keyword>
<name>A0ABY5VUA3_9ACTN</name>
<feature type="region of interest" description="Disordered" evidence="7">
    <location>
        <begin position="388"/>
        <end position="410"/>
    </location>
</feature>
<evidence type="ECO:0000256" key="5">
    <source>
        <dbReference type="ARBA" id="ARBA00023004"/>
    </source>
</evidence>
<accession>A0ABY5VUA3</accession>
<evidence type="ECO:0000313" key="9">
    <source>
        <dbReference type="Proteomes" id="UP001059617"/>
    </source>
</evidence>
<dbReference type="InterPro" id="IPR001128">
    <property type="entry name" value="Cyt_P450"/>
</dbReference>
<evidence type="ECO:0000256" key="3">
    <source>
        <dbReference type="ARBA" id="ARBA00022723"/>
    </source>
</evidence>
<keyword evidence="3" id="KW-0479">Metal-binding</keyword>
<evidence type="ECO:0000256" key="1">
    <source>
        <dbReference type="ARBA" id="ARBA00010617"/>
    </source>
</evidence>
<proteinExistence type="inferred from homology"/>
<evidence type="ECO:0000256" key="7">
    <source>
        <dbReference type="SAM" id="MobiDB-lite"/>
    </source>
</evidence>
<dbReference type="PRINTS" id="PR00463">
    <property type="entry name" value="EP450I"/>
</dbReference>
<dbReference type="InterPro" id="IPR050196">
    <property type="entry name" value="Cytochrome_P450_Monoox"/>
</dbReference>
<dbReference type="InterPro" id="IPR008949">
    <property type="entry name" value="Isoprenoid_synthase_dom_sf"/>
</dbReference>
<evidence type="ECO:0000256" key="2">
    <source>
        <dbReference type="ARBA" id="ARBA00022617"/>
    </source>
</evidence>
<dbReference type="SUPFAM" id="SSF48576">
    <property type="entry name" value="Terpenoid synthases"/>
    <property type="match status" value="1"/>
</dbReference>
<dbReference type="RefSeq" id="WP_259857826.1">
    <property type="nucleotide sequence ID" value="NZ_BAAAST010000016.1"/>
</dbReference>
<reference evidence="8" key="2">
    <citation type="submission" date="2022-09" db="EMBL/GenBank/DDBJ databases">
        <title>Biosynthetic gene clusters of Dactylosporangioum fulvum.</title>
        <authorList>
            <person name="Caradec T."/>
        </authorList>
    </citation>
    <scope>NUCLEOTIDE SEQUENCE</scope>
    <source>
        <strain evidence="8">NRRL B-16292</strain>
    </source>
</reference>
<dbReference type="InterPro" id="IPR002401">
    <property type="entry name" value="Cyt_P450_E_grp-I"/>
</dbReference>
<dbReference type="PANTHER" id="PTHR24291">
    <property type="entry name" value="CYTOCHROME P450 FAMILY 4"/>
    <property type="match status" value="1"/>
</dbReference>
<sequence length="873" mass="97178">MERGHHSPSAGAGVETGQAREFYLPELPRLLPVAYHPDAARIEFASNGWVRRWLGDCFAGEADLVFFLRQRNGIYGPLTVPEAQYQRALDIADWYQYVTVIDSFVSDRSALGASDTGAREVFAAIMAEFLGTAQPSGGDGEPVGDARAARLPYGAAGRDLWRRISPGLSPAQVRRFGESLEAFLRGCATEIRAKLTDDVPDYETCMAVRLDSFGCDFIELMTEYGAAVDMTEFIPELTDVHTHCMRQMIIVNDLLSWRKEHAQDDKMTVVRVLIEREGHDLQSAVNRLCGLVEHHERAYLAARDAVLAGPLGEREDVRAYLRGLDHLIGGSQEFEYLTPRYYGDGSVWDGSTHGWLDLDAPVARFRETPRNGTGSTVDDVVRCPVPHGDSATAHPGVARPTRAADTNGRTPVARPQRTFAVAPGALPVLGHALQLWRRPLQFLRSLPAHGDLVEIRLGSKPAYLACHPDVVMQVLLDSRTFDKGGPLFEKARLLVGNGLVSSEWEDHRHQRRMLQPAFHQARMRGYVSLMAEEIDAVTSAWHEGEAFDVSDAMHALTLRITARTMFGTTVGDRAVPEVAYCMPIIMRGVYQRMVAPIGWQEKLPTPGNRRFDTVRARMHDVIRETIEDTRRSAVDRGDLLSILVNARDDETGEKLTDEEIYDQVMTLLIGGTETTGNTMAWVFYILGQHPDIERRLHAELDDVLGDRAPTFDDLPNLSFTWQVLQETLRMYPPAWMLTRTTTREAELAGRRLTPGSIVMYSPYAQGHNPALFADPEVFDPDRWRPELAKSLPRGAMVPFSAGNRKCIGDAFGQAETTLTLATIATRWRLRPQPGARPQTAVPKASLGTGRLLMLPRRRDRSAVPTPAVLSDVH</sequence>
<protein>
    <submittedName>
        <fullName evidence="8">Cytochrome P450</fullName>
    </submittedName>
</protein>
<keyword evidence="9" id="KW-1185">Reference proteome</keyword>
<gene>
    <name evidence="8" type="ORF">Dfulv_33560</name>
</gene>
<dbReference type="Proteomes" id="UP001059617">
    <property type="component" value="Chromosome"/>
</dbReference>
<evidence type="ECO:0000313" key="8">
    <source>
        <dbReference type="EMBL" id="UWP80068.1"/>
    </source>
</evidence>
<dbReference type="PROSITE" id="PS00086">
    <property type="entry name" value="CYTOCHROME_P450"/>
    <property type="match status" value="1"/>
</dbReference>
<dbReference type="Gene3D" id="1.10.600.10">
    <property type="entry name" value="Farnesyl Diphosphate Synthase"/>
    <property type="match status" value="1"/>
</dbReference>
<keyword evidence="5" id="KW-0408">Iron</keyword>
<keyword evidence="2" id="KW-0349">Heme</keyword>
<evidence type="ECO:0000256" key="6">
    <source>
        <dbReference type="ARBA" id="ARBA00023033"/>
    </source>
</evidence>
<dbReference type="Gene3D" id="1.10.630.10">
    <property type="entry name" value="Cytochrome P450"/>
    <property type="match status" value="1"/>
</dbReference>
<dbReference type="PRINTS" id="PR00385">
    <property type="entry name" value="P450"/>
</dbReference>